<sequence>MPGHEKRFRKFASIEYKGVLFMTPSDFINSLTRDVPAQYRLIPIGERELEGFLKKTPPKNKVSNNLFRQIRDEGVLSYSEYLFLLQVLTKPHSGFEIAFKMLDTDLSGSVDAHEFAKLNHVIAQAAVDSGLSKDNAPSDLTLPTNEVFHTTLMTHLFGKNQDCPLTYQEFIRFMHNVQTEALEVEFRSYSMGLPSISPVDFAQIILRYTTLSKADREFRVQRLREKLEGPVVG</sequence>
<dbReference type="GO" id="GO:0005758">
    <property type="term" value="C:mitochondrial intermembrane space"/>
    <property type="evidence" value="ECO:0007669"/>
    <property type="project" value="UniProtKB-SubCell"/>
</dbReference>
<evidence type="ECO:0000256" key="5">
    <source>
        <dbReference type="ARBA" id="ARBA00022946"/>
    </source>
</evidence>
<dbReference type="SUPFAM" id="SSF47473">
    <property type="entry name" value="EF-hand"/>
    <property type="match status" value="1"/>
</dbReference>
<evidence type="ECO:0000313" key="9">
    <source>
        <dbReference type="EMBL" id="VDP95944.1"/>
    </source>
</evidence>
<dbReference type="Gene3D" id="1.10.238.10">
    <property type="entry name" value="EF-hand"/>
    <property type="match status" value="1"/>
</dbReference>
<dbReference type="EMBL" id="UZAN01076290">
    <property type="protein sequence ID" value="VDP95944.1"/>
    <property type="molecule type" value="Genomic_DNA"/>
</dbReference>
<evidence type="ECO:0000256" key="6">
    <source>
        <dbReference type="ARBA" id="ARBA00023128"/>
    </source>
</evidence>
<accession>A0A183BGB7</accession>
<organism evidence="11">
    <name type="scientific">Echinostoma caproni</name>
    <dbReference type="NCBI Taxonomy" id="27848"/>
    <lineage>
        <taxon>Eukaryota</taxon>
        <taxon>Metazoa</taxon>
        <taxon>Spiralia</taxon>
        <taxon>Lophotrochozoa</taxon>
        <taxon>Platyhelminthes</taxon>
        <taxon>Trematoda</taxon>
        <taxon>Digenea</taxon>
        <taxon>Plagiorchiida</taxon>
        <taxon>Echinostomata</taxon>
        <taxon>Echinostomatoidea</taxon>
        <taxon>Echinostomatidae</taxon>
        <taxon>Echinostoma</taxon>
    </lineage>
</organism>
<dbReference type="OrthoDB" id="5859791at2759"/>
<dbReference type="GO" id="GO:0005509">
    <property type="term" value="F:calcium ion binding"/>
    <property type="evidence" value="ECO:0007669"/>
    <property type="project" value="InterPro"/>
</dbReference>
<dbReference type="InterPro" id="IPR039800">
    <property type="entry name" value="MICU1/2/3"/>
</dbReference>
<evidence type="ECO:0000256" key="3">
    <source>
        <dbReference type="ARBA" id="ARBA00022737"/>
    </source>
</evidence>
<dbReference type="InterPro" id="IPR011992">
    <property type="entry name" value="EF-hand-dom_pair"/>
</dbReference>
<dbReference type="GO" id="GO:0051560">
    <property type="term" value="P:mitochondrial calcium ion homeostasis"/>
    <property type="evidence" value="ECO:0007669"/>
    <property type="project" value="TreeGrafter"/>
</dbReference>
<evidence type="ECO:0000259" key="8">
    <source>
        <dbReference type="PROSITE" id="PS50222"/>
    </source>
</evidence>
<name>A0A183BGB7_9TREM</name>
<evidence type="ECO:0000313" key="11">
    <source>
        <dbReference type="WBParaSite" id="ECPE_0001830201-mRNA-1"/>
    </source>
</evidence>
<evidence type="ECO:0000313" key="10">
    <source>
        <dbReference type="Proteomes" id="UP000272942"/>
    </source>
</evidence>
<comment type="subcellular location">
    <subcellularLocation>
        <location evidence="1">Mitochondrion inner membrane</location>
    </subcellularLocation>
    <subcellularLocation>
        <location evidence="2">Mitochondrion intermembrane space</location>
    </subcellularLocation>
</comment>
<dbReference type="PANTHER" id="PTHR12294:SF13">
    <property type="entry name" value="MITOCHONDRIAL CALCIUM UPTAKE 3, ISOFORM D"/>
    <property type="match status" value="1"/>
</dbReference>
<dbReference type="AlphaFoldDB" id="A0A183BGB7"/>
<evidence type="ECO:0000256" key="2">
    <source>
        <dbReference type="ARBA" id="ARBA00004569"/>
    </source>
</evidence>
<keyword evidence="10" id="KW-1185">Reference proteome</keyword>
<dbReference type="PROSITE" id="PS50222">
    <property type="entry name" value="EF_HAND_2"/>
    <property type="match status" value="1"/>
</dbReference>
<keyword evidence="6" id="KW-0496">Mitochondrion</keyword>
<dbReference type="WBParaSite" id="ECPE_0001830201-mRNA-1">
    <property type="protein sequence ID" value="ECPE_0001830201-mRNA-1"/>
    <property type="gene ID" value="ECPE_0001830201"/>
</dbReference>
<keyword evidence="5" id="KW-0809">Transit peptide</keyword>
<evidence type="ECO:0000256" key="4">
    <source>
        <dbReference type="ARBA" id="ARBA00022792"/>
    </source>
</evidence>
<evidence type="ECO:0000256" key="1">
    <source>
        <dbReference type="ARBA" id="ARBA00004273"/>
    </source>
</evidence>
<evidence type="ECO:0000256" key="7">
    <source>
        <dbReference type="ARBA" id="ARBA00023136"/>
    </source>
</evidence>
<dbReference type="GO" id="GO:1990246">
    <property type="term" value="C:uniplex complex"/>
    <property type="evidence" value="ECO:0007669"/>
    <property type="project" value="TreeGrafter"/>
</dbReference>
<dbReference type="PANTHER" id="PTHR12294">
    <property type="entry name" value="EF HAND DOMAIN FAMILY A1,A2-RELATED"/>
    <property type="match status" value="1"/>
</dbReference>
<keyword evidence="4" id="KW-0999">Mitochondrion inner membrane</keyword>
<reference evidence="11" key="1">
    <citation type="submission" date="2016-06" db="UniProtKB">
        <authorList>
            <consortium name="WormBaseParasite"/>
        </authorList>
    </citation>
    <scope>IDENTIFICATION</scope>
</reference>
<dbReference type="GO" id="GO:0036444">
    <property type="term" value="P:calcium import into the mitochondrion"/>
    <property type="evidence" value="ECO:0007669"/>
    <property type="project" value="TreeGrafter"/>
</dbReference>
<keyword evidence="7" id="KW-0472">Membrane</keyword>
<gene>
    <name evidence="9" type="ORF">ECPE_LOCUS18252</name>
</gene>
<feature type="domain" description="EF-hand" evidence="8">
    <location>
        <begin position="90"/>
        <end position="125"/>
    </location>
</feature>
<dbReference type="Proteomes" id="UP000272942">
    <property type="component" value="Unassembled WGS sequence"/>
</dbReference>
<reference evidence="9 10" key="2">
    <citation type="submission" date="2018-11" db="EMBL/GenBank/DDBJ databases">
        <authorList>
            <consortium name="Pathogen Informatics"/>
        </authorList>
    </citation>
    <scope>NUCLEOTIDE SEQUENCE [LARGE SCALE GENOMIC DNA]</scope>
    <source>
        <strain evidence="9 10">Egypt</strain>
    </source>
</reference>
<protein>
    <submittedName>
        <fullName evidence="11">EF-hand domain-containing protein</fullName>
    </submittedName>
</protein>
<dbReference type="InterPro" id="IPR002048">
    <property type="entry name" value="EF_hand_dom"/>
</dbReference>
<keyword evidence="3" id="KW-0677">Repeat</keyword>
<proteinExistence type="predicted"/>